<evidence type="ECO:0000313" key="4">
    <source>
        <dbReference type="Proteomes" id="UP001187682"/>
    </source>
</evidence>
<feature type="chain" id="PRO_5042105256" evidence="2">
    <location>
        <begin position="18"/>
        <end position="121"/>
    </location>
</feature>
<dbReference type="Proteomes" id="UP001187682">
    <property type="component" value="Unassembled WGS sequence"/>
</dbReference>
<feature type="compositionally biased region" description="Basic and acidic residues" evidence="1">
    <location>
        <begin position="22"/>
        <end position="32"/>
    </location>
</feature>
<name>A0AAE8MWG5_9PEZI</name>
<keyword evidence="4" id="KW-1185">Reference proteome</keyword>
<evidence type="ECO:0000256" key="1">
    <source>
        <dbReference type="SAM" id="MobiDB-lite"/>
    </source>
</evidence>
<organism evidence="3 4">
    <name type="scientific">Cephalotrichum gorgonifer</name>
    <dbReference type="NCBI Taxonomy" id="2041049"/>
    <lineage>
        <taxon>Eukaryota</taxon>
        <taxon>Fungi</taxon>
        <taxon>Dikarya</taxon>
        <taxon>Ascomycota</taxon>
        <taxon>Pezizomycotina</taxon>
        <taxon>Sordariomycetes</taxon>
        <taxon>Hypocreomycetidae</taxon>
        <taxon>Microascales</taxon>
        <taxon>Microascaceae</taxon>
        <taxon>Cephalotrichum</taxon>
    </lineage>
</organism>
<feature type="signal peptide" evidence="2">
    <location>
        <begin position="1"/>
        <end position="17"/>
    </location>
</feature>
<feature type="compositionally biased region" description="Basic and acidic residues" evidence="1">
    <location>
        <begin position="62"/>
        <end position="79"/>
    </location>
</feature>
<evidence type="ECO:0000256" key="2">
    <source>
        <dbReference type="SAM" id="SignalP"/>
    </source>
</evidence>
<gene>
    <name evidence="3" type="ORF">DNG_03177</name>
</gene>
<feature type="region of interest" description="Disordered" evidence="1">
    <location>
        <begin position="22"/>
        <end position="102"/>
    </location>
</feature>
<evidence type="ECO:0000313" key="3">
    <source>
        <dbReference type="EMBL" id="SPO00332.1"/>
    </source>
</evidence>
<comment type="caution">
    <text evidence="3">The sequence shown here is derived from an EMBL/GenBank/DDBJ whole genome shotgun (WGS) entry which is preliminary data.</text>
</comment>
<proteinExistence type="predicted"/>
<accession>A0AAE8MWG5</accession>
<keyword evidence="2" id="KW-0732">Signal</keyword>
<dbReference type="AlphaFoldDB" id="A0AAE8MWG5"/>
<reference evidence="3" key="1">
    <citation type="submission" date="2018-03" db="EMBL/GenBank/DDBJ databases">
        <authorList>
            <person name="Guldener U."/>
        </authorList>
    </citation>
    <scope>NUCLEOTIDE SEQUENCE</scope>
</reference>
<dbReference type="EMBL" id="ONZQ02000003">
    <property type="protein sequence ID" value="SPO00332.1"/>
    <property type="molecule type" value="Genomic_DNA"/>
</dbReference>
<sequence>MVKPATCLALFTAVAVASNHFPRHEGHDHETTGVEEPAATDTGVEHDHHEEPSATVSGEGAESTHSHDDGEGEEHDHADASSTETSDSPAETTPAADSGASGAGLTWSLAFGLVAYIGHLI</sequence>
<feature type="compositionally biased region" description="Polar residues" evidence="1">
    <location>
        <begin position="81"/>
        <end position="91"/>
    </location>
</feature>
<protein>
    <submittedName>
        <fullName evidence="3">Uncharacterized protein</fullName>
    </submittedName>
</protein>
<feature type="compositionally biased region" description="Basic and acidic residues" evidence="1">
    <location>
        <begin position="43"/>
        <end position="52"/>
    </location>
</feature>